<feature type="transmembrane region" description="Helical" evidence="3">
    <location>
        <begin position="29"/>
        <end position="53"/>
    </location>
</feature>
<dbReference type="InterPro" id="IPR046357">
    <property type="entry name" value="PPIase_dom_sf"/>
</dbReference>
<evidence type="ECO:0000256" key="2">
    <source>
        <dbReference type="SAM" id="MobiDB-lite"/>
    </source>
</evidence>
<dbReference type="OrthoDB" id="2027928at2"/>
<evidence type="ECO:0000313" key="4">
    <source>
        <dbReference type="EMBL" id="SES72223.1"/>
    </source>
</evidence>
<dbReference type="GO" id="GO:0003755">
    <property type="term" value="F:peptidyl-prolyl cis-trans isomerase activity"/>
    <property type="evidence" value="ECO:0007669"/>
    <property type="project" value="InterPro"/>
</dbReference>
<keyword evidence="3" id="KW-0812">Transmembrane</keyword>
<keyword evidence="5" id="KW-1185">Reference proteome</keyword>
<evidence type="ECO:0000256" key="3">
    <source>
        <dbReference type="SAM" id="Phobius"/>
    </source>
</evidence>
<protein>
    <recommendedName>
        <fullName evidence="6">PPIC-type PPIASE domain-containing protein</fullName>
    </recommendedName>
</protein>
<dbReference type="EMBL" id="FOHN01000002">
    <property type="protein sequence ID" value="SES72223.1"/>
    <property type="molecule type" value="Genomic_DNA"/>
</dbReference>
<dbReference type="STRING" id="29364.SAMN04487772_102188"/>
<organism evidence="4 5">
    <name type="scientific">[Clostridium] polysaccharolyticum</name>
    <dbReference type="NCBI Taxonomy" id="29364"/>
    <lineage>
        <taxon>Bacteria</taxon>
        <taxon>Bacillati</taxon>
        <taxon>Bacillota</taxon>
        <taxon>Clostridia</taxon>
        <taxon>Lachnospirales</taxon>
        <taxon>Lachnospiraceae</taxon>
    </lineage>
</organism>
<keyword evidence="3" id="KW-1133">Transmembrane helix</keyword>
<name>A0A1H9YSU1_9FIRM</name>
<dbReference type="Gene3D" id="3.10.50.40">
    <property type="match status" value="1"/>
</dbReference>
<gene>
    <name evidence="4" type="ORF">SAMN04487772_102188</name>
</gene>
<evidence type="ECO:0008006" key="6">
    <source>
        <dbReference type="Google" id="ProtNLM"/>
    </source>
</evidence>
<keyword evidence="1" id="KW-0175">Coiled coil</keyword>
<feature type="coiled-coil region" evidence="1">
    <location>
        <begin position="234"/>
        <end position="261"/>
    </location>
</feature>
<sequence length="403" mass="46433">METNKTTLQNSDVDGKKNLKTMEKERKPLNITALIMCSIGVILVIAMVAGVALENFRPRVAMTISKEKVTMGDVMYYLYTTEMQGNYMDSMYRQFYGQSYWDMQDEQTGLTYRDSAKQQAEQTIEQYNILYREAVKAGYKVTKEDTKKAQKDVKQIRKNLTFEQKNKTGFTKGALQKALEKKYVADRFKKDTIDGFDIDDKKIRDGVKKADFRQYDVQYYSIPTQTQNDKNETVDVDKKTLETYKAELEELANRAKTEDFDSLTPEAVKITKEANSPSSDESKDESDKSKDENKDKEKYKSNFTTNGKFVAGDGTFTTEVENVLKKMKNGEVSQVIEGQGYLYLVKMVNNNDDEAYETEVKNQITTEENKQFDTWYQDVFKKYTVSINSKVWDGVKIGDITAK</sequence>
<evidence type="ECO:0000313" key="5">
    <source>
        <dbReference type="Proteomes" id="UP000199800"/>
    </source>
</evidence>
<evidence type="ECO:0000256" key="1">
    <source>
        <dbReference type="SAM" id="Coils"/>
    </source>
</evidence>
<feature type="compositionally biased region" description="Basic and acidic residues" evidence="2">
    <location>
        <begin position="285"/>
        <end position="298"/>
    </location>
</feature>
<dbReference type="Proteomes" id="UP000199800">
    <property type="component" value="Unassembled WGS sequence"/>
</dbReference>
<dbReference type="RefSeq" id="WP_092475755.1">
    <property type="nucleotide sequence ID" value="NZ_FOHN01000002.1"/>
</dbReference>
<feature type="region of interest" description="Disordered" evidence="2">
    <location>
        <begin position="270"/>
        <end position="298"/>
    </location>
</feature>
<keyword evidence="3" id="KW-0472">Membrane</keyword>
<reference evidence="4 5" key="1">
    <citation type="submission" date="2016-10" db="EMBL/GenBank/DDBJ databases">
        <authorList>
            <person name="de Groot N.N."/>
        </authorList>
    </citation>
    <scope>NUCLEOTIDE SEQUENCE [LARGE SCALE GENOMIC DNA]</scope>
    <source>
        <strain evidence="4 5">DSM 1801</strain>
    </source>
</reference>
<accession>A0A1H9YSU1</accession>
<proteinExistence type="predicted"/>
<dbReference type="AlphaFoldDB" id="A0A1H9YSU1"/>